<keyword evidence="5" id="KW-0949">S-adenosyl-L-methionine</keyword>
<dbReference type="CDD" id="cd01335">
    <property type="entry name" value="Radical_SAM"/>
    <property type="match status" value="1"/>
</dbReference>
<evidence type="ECO:0000256" key="1">
    <source>
        <dbReference type="ARBA" id="ARBA00001933"/>
    </source>
</evidence>
<dbReference type="SFLD" id="SFLDS00029">
    <property type="entry name" value="Radical_SAM"/>
    <property type="match status" value="1"/>
</dbReference>
<comment type="caution">
    <text evidence="13">The sequence shown here is derived from an EMBL/GenBank/DDBJ whole genome shotgun (WGS) entry which is preliminary data.</text>
</comment>
<evidence type="ECO:0000256" key="7">
    <source>
        <dbReference type="ARBA" id="ARBA00022898"/>
    </source>
</evidence>
<evidence type="ECO:0000256" key="3">
    <source>
        <dbReference type="ARBA" id="ARBA00008703"/>
    </source>
</evidence>
<protein>
    <submittedName>
        <fullName evidence="13">Lysine-2,3-aminomutase-like protein</fullName>
    </submittedName>
</protein>
<feature type="region of interest" description="Disordered" evidence="11">
    <location>
        <begin position="1"/>
        <end position="29"/>
    </location>
</feature>
<dbReference type="Pfam" id="PF12544">
    <property type="entry name" value="LAM_C"/>
    <property type="match status" value="1"/>
</dbReference>
<dbReference type="InterPro" id="IPR013785">
    <property type="entry name" value="Aldolase_TIM"/>
</dbReference>
<reference evidence="13 14" key="1">
    <citation type="submission" date="2022-03" db="EMBL/GenBank/DDBJ databases">
        <title>Complete genome analysis of Roseomonas KG 17.1 : a prolific producer of plant growth promoters.</title>
        <authorList>
            <person name="Saadouli I."/>
            <person name="Najjari A."/>
            <person name="Mosbah A."/>
            <person name="Ouzari H.I."/>
        </authorList>
    </citation>
    <scope>NUCLEOTIDE SEQUENCE [LARGE SCALE GENOMIC DNA]</scope>
    <source>
        <strain evidence="13 14">KG17-1</strain>
    </source>
</reference>
<evidence type="ECO:0000313" key="14">
    <source>
        <dbReference type="Proteomes" id="UP001201985"/>
    </source>
</evidence>
<evidence type="ECO:0000313" key="13">
    <source>
        <dbReference type="EMBL" id="MCI0753121.1"/>
    </source>
</evidence>
<dbReference type="Gene3D" id="3.20.20.70">
    <property type="entry name" value="Aldolase class I"/>
    <property type="match status" value="1"/>
</dbReference>
<dbReference type="Proteomes" id="UP001201985">
    <property type="component" value="Unassembled WGS sequence"/>
</dbReference>
<dbReference type="PANTHER" id="PTHR30538:SF1">
    <property type="entry name" value="L-LYSINE 2,3-AMINOMUTASE"/>
    <property type="match status" value="1"/>
</dbReference>
<dbReference type="PIRSF" id="PIRSF004911">
    <property type="entry name" value="DUF160"/>
    <property type="match status" value="1"/>
</dbReference>
<dbReference type="InterPro" id="IPR025895">
    <property type="entry name" value="LAM_C_dom"/>
</dbReference>
<keyword evidence="10" id="KW-0413">Isomerase</keyword>
<feature type="region of interest" description="Disordered" evidence="11">
    <location>
        <begin position="85"/>
        <end position="107"/>
    </location>
</feature>
<evidence type="ECO:0000256" key="11">
    <source>
        <dbReference type="SAM" id="MobiDB-lite"/>
    </source>
</evidence>
<feature type="domain" description="Radical SAM core" evidence="12">
    <location>
        <begin position="112"/>
        <end position="324"/>
    </location>
</feature>
<keyword evidence="8" id="KW-0408">Iron</keyword>
<evidence type="ECO:0000256" key="2">
    <source>
        <dbReference type="ARBA" id="ARBA00001966"/>
    </source>
</evidence>
<dbReference type="InterPro" id="IPR003739">
    <property type="entry name" value="Lys_aminomutase/Glu_NH3_mut"/>
</dbReference>
<keyword evidence="9" id="KW-0411">Iron-sulfur</keyword>
<keyword evidence="14" id="KW-1185">Reference proteome</keyword>
<sequence length="371" mass="39343">MPDGSANTKPHALPGASDRAPPAAPARTLRDPAALVRAGLVPADAASGLERLAETYAIAVPPAVQALIDRADPADPIARQYIPDVAELDTAPQERSDPTSDAPFTPVRGVVHRYPDRALLKPLLACPVYCRFCFRREVVGPDGGLLSEAELEAALDWFAATPEVREAILTGGDPLMLSPRRLGHIIRRLSAIPHLDIIRLHSRVPVAAPERITPDLLAALETEKALFLCVHANHAREFAGPARAALRALAGAGVALLGQSVLLRGVNNSPEALGELFRAMLAARVKPYYLHQLDRAPGTARFEVPISEGRAILRALRGRLTGLAWPTYVLDLPGGAGKAPLGPDFAVADGADWLVEGPLDGVPQRHAAPPG</sequence>
<dbReference type="RefSeq" id="WP_120007378.1">
    <property type="nucleotide sequence ID" value="NZ_JALBUU010000004.1"/>
</dbReference>
<keyword evidence="7" id="KW-0663">Pyridoxal phosphate</keyword>
<evidence type="ECO:0000256" key="6">
    <source>
        <dbReference type="ARBA" id="ARBA00022723"/>
    </source>
</evidence>
<evidence type="ECO:0000256" key="4">
    <source>
        <dbReference type="ARBA" id="ARBA00022485"/>
    </source>
</evidence>
<dbReference type="Pfam" id="PF04055">
    <property type="entry name" value="Radical_SAM"/>
    <property type="match status" value="1"/>
</dbReference>
<evidence type="ECO:0000256" key="9">
    <source>
        <dbReference type="ARBA" id="ARBA00023014"/>
    </source>
</evidence>
<dbReference type="InterPro" id="IPR022447">
    <property type="entry name" value="Lys_aminomutase-rel"/>
</dbReference>
<evidence type="ECO:0000256" key="8">
    <source>
        <dbReference type="ARBA" id="ARBA00023004"/>
    </source>
</evidence>
<comment type="similarity">
    <text evidence="3">Belongs to the radical SAM superfamily. KamA family.</text>
</comment>
<gene>
    <name evidence="13" type="ORF">MON41_05005</name>
</gene>
<dbReference type="NCBIfam" id="TIGR00238">
    <property type="entry name" value="KamA family radical SAM protein"/>
    <property type="match status" value="1"/>
</dbReference>
<proteinExistence type="inferred from homology"/>
<evidence type="ECO:0000256" key="10">
    <source>
        <dbReference type="ARBA" id="ARBA00023235"/>
    </source>
</evidence>
<name>A0ABS9W1F3_9PROT</name>
<dbReference type="InterPro" id="IPR058240">
    <property type="entry name" value="rSAM_sf"/>
</dbReference>
<dbReference type="SFLD" id="SFLDG01070">
    <property type="entry name" value="PLP-dependent"/>
    <property type="match status" value="1"/>
</dbReference>
<comment type="cofactor">
    <cofactor evidence="2">
        <name>[4Fe-4S] cluster</name>
        <dbReference type="ChEBI" id="CHEBI:49883"/>
    </cofactor>
</comment>
<dbReference type="InterPro" id="IPR007197">
    <property type="entry name" value="rSAM"/>
</dbReference>
<feature type="compositionally biased region" description="Low complexity" evidence="11">
    <location>
        <begin position="14"/>
        <end position="29"/>
    </location>
</feature>
<evidence type="ECO:0000259" key="12">
    <source>
        <dbReference type="PROSITE" id="PS51918"/>
    </source>
</evidence>
<keyword evidence="6" id="KW-0479">Metal-binding</keyword>
<dbReference type="NCBIfam" id="TIGR03822">
    <property type="entry name" value="AblA_like_2"/>
    <property type="match status" value="1"/>
</dbReference>
<keyword evidence="4" id="KW-0004">4Fe-4S</keyword>
<dbReference type="SUPFAM" id="SSF102114">
    <property type="entry name" value="Radical SAM enzymes"/>
    <property type="match status" value="1"/>
</dbReference>
<accession>A0ABS9W1F3</accession>
<dbReference type="PROSITE" id="PS51918">
    <property type="entry name" value="RADICAL_SAM"/>
    <property type="match status" value="1"/>
</dbReference>
<evidence type="ECO:0000256" key="5">
    <source>
        <dbReference type="ARBA" id="ARBA00022691"/>
    </source>
</evidence>
<dbReference type="PANTHER" id="PTHR30538">
    <property type="entry name" value="LYSINE 2,3-AMINOMUTASE-RELATED"/>
    <property type="match status" value="1"/>
</dbReference>
<organism evidence="13 14">
    <name type="scientific">Teichococcus vastitatis</name>
    <dbReference type="NCBI Taxonomy" id="2307076"/>
    <lineage>
        <taxon>Bacteria</taxon>
        <taxon>Pseudomonadati</taxon>
        <taxon>Pseudomonadota</taxon>
        <taxon>Alphaproteobacteria</taxon>
        <taxon>Acetobacterales</taxon>
        <taxon>Roseomonadaceae</taxon>
        <taxon>Roseomonas</taxon>
    </lineage>
</organism>
<comment type="cofactor">
    <cofactor evidence="1">
        <name>pyridoxal 5'-phosphate</name>
        <dbReference type="ChEBI" id="CHEBI:597326"/>
    </cofactor>
</comment>
<dbReference type="EMBL" id="JALBUU010000004">
    <property type="protein sequence ID" value="MCI0753121.1"/>
    <property type="molecule type" value="Genomic_DNA"/>
</dbReference>